<gene>
    <name evidence="2" type="ORF">FCC1311_095822</name>
</gene>
<dbReference type="OrthoDB" id="77279at2759"/>
<feature type="compositionally biased region" description="Basic and acidic residues" evidence="1">
    <location>
        <begin position="1"/>
        <end position="11"/>
    </location>
</feature>
<dbReference type="PANTHER" id="PTHR23261:SF77">
    <property type="entry name" value="GROUND-LIKE DOMAIN-CONTAINING PROTEIN"/>
    <property type="match status" value="1"/>
</dbReference>
<feature type="region of interest" description="Disordered" evidence="1">
    <location>
        <begin position="1"/>
        <end position="46"/>
    </location>
</feature>
<keyword evidence="3" id="KW-1185">Reference proteome</keyword>
<feature type="compositionally biased region" description="Low complexity" evidence="1">
    <location>
        <begin position="571"/>
        <end position="597"/>
    </location>
</feature>
<feature type="compositionally biased region" description="Low complexity" evidence="1">
    <location>
        <begin position="109"/>
        <end position="128"/>
    </location>
</feature>
<dbReference type="InParanoid" id="A0A2R5GSS3"/>
<dbReference type="AlphaFoldDB" id="A0A2R5GSS3"/>
<feature type="region of interest" description="Disordered" evidence="1">
    <location>
        <begin position="551"/>
        <end position="597"/>
    </location>
</feature>
<dbReference type="PANTHER" id="PTHR23261">
    <property type="entry name" value="GROUNDHOG-RELATED"/>
    <property type="match status" value="1"/>
</dbReference>
<dbReference type="InterPro" id="IPR052886">
    <property type="entry name" value="LCS_TC/CRSF"/>
</dbReference>
<feature type="compositionally biased region" description="Low complexity" evidence="1">
    <location>
        <begin position="146"/>
        <end position="163"/>
    </location>
</feature>
<reference evidence="2 3" key="1">
    <citation type="submission" date="2017-12" db="EMBL/GenBank/DDBJ databases">
        <title>Sequencing, de novo assembly and annotation of complete genome of a new Thraustochytrid species, strain FCC1311.</title>
        <authorList>
            <person name="Sedici K."/>
            <person name="Godart F."/>
            <person name="Aiese Cigliano R."/>
            <person name="Sanseverino W."/>
            <person name="Barakat M."/>
            <person name="Ortet P."/>
            <person name="Marechal E."/>
            <person name="Cagnac O."/>
            <person name="Amato A."/>
        </authorList>
    </citation>
    <scope>NUCLEOTIDE SEQUENCE [LARGE SCALE GENOMIC DNA]</scope>
</reference>
<protein>
    <submittedName>
        <fullName evidence="2">Uncharacterized protein</fullName>
    </submittedName>
</protein>
<feature type="region of interest" description="Disordered" evidence="1">
    <location>
        <begin position="210"/>
        <end position="283"/>
    </location>
</feature>
<feature type="compositionally biased region" description="Basic residues" evidence="1">
    <location>
        <begin position="231"/>
        <end position="248"/>
    </location>
</feature>
<proteinExistence type="predicted"/>
<evidence type="ECO:0000313" key="2">
    <source>
        <dbReference type="EMBL" id="GBG33359.1"/>
    </source>
</evidence>
<evidence type="ECO:0000313" key="3">
    <source>
        <dbReference type="Proteomes" id="UP000241890"/>
    </source>
</evidence>
<dbReference type="Proteomes" id="UP000241890">
    <property type="component" value="Unassembled WGS sequence"/>
</dbReference>
<sequence length="999" mass="110104">MDMVADTKVKMEGTPPAPQGPASVGGEENWAPQQEAARETKAVGAPETVAEAAAAETTHANPPPGSAGFDKVMLSLLSLNEANSSLQEIFPDFDGLEPLDIMWPDEPYGGNNNNNNGTSSRSSSNGSNETSAHHLSEESEDDFDSDFATPNSSFSPSPSVSAAVPPPPPPGLAPHQQQRMAPVANVSSCCRCCCGAASNAPYVKVEDASANRPLPHNTRPRHMQQHQQHQQQHHQPSHQHGQGNHHHTPPPPPSANYQDDLPIEDGGDFFADSTHGGPSATATPAAAVHVGADADAHAFNEDFSLDESTAADHQNVIDPTMMLEKEILYGSFDEHLFVDRYQRNNKCSGLKNLRCFPNCGPTHQPRKFCGQGITFHASYKPSACELQPQAGTGAPQFVAFGRFDTALGLYKDVEIGSLASLEAIQAKERKRGRPLAPWYPSCQETAPSAENDSVLIDFKFNSKEHQGWHYDWVATKYTCDTLHVFNVYIFVVESGDNIRCVGKFSSPAFQLYCRRRQRFRRMGTSTPNTSPATLLYHIATLLQKAQDPSALADSDLDTPASPGSVTDSLPGSATNGDAAASAAEDAADNKGAGAQAAEKQRRLQRILRRLARHVLGESAFTEHITNVCEDIAYRRDRGESIDVGYGRFLDAVRQYLHNFFKENGSTLTEIEELQTTAAEIAKSNAEAAIRSENGVVAEDKSMDQRKYGTAPLKDSKNPERRVRQVFLDLVDSCSTDANRLKRPRRVEPHVLEGLEGLSKRLRIEVYSPSDAATVMGSPRDNLIDHAVRLPKSDIERYTQYDPSEPWIGLDPNGEPDLNGPWSPETFCAMRLTHLRMSTIKMPWMRTKMLDAMEKESFFEQTPTTLRIRLQRKLLSDGLIDYVFDGKEHPFDLRDPLMGVSTPMALTKQAFVYGNAIVIRHRYTETSRYTRIWWRNDQGSAYGRGILETRASNESPWTIHNILVANLVAHQGTLSPLQQHQQLGHANDLDLPPSPALLRL</sequence>
<organism evidence="2 3">
    <name type="scientific">Hondaea fermentalgiana</name>
    <dbReference type="NCBI Taxonomy" id="2315210"/>
    <lineage>
        <taxon>Eukaryota</taxon>
        <taxon>Sar</taxon>
        <taxon>Stramenopiles</taxon>
        <taxon>Bigyra</taxon>
        <taxon>Labyrinthulomycetes</taxon>
        <taxon>Thraustochytrida</taxon>
        <taxon>Thraustochytriidae</taxon>
        <taxon>Hondaea</taxon>
    </lineage>
</organism>
<accession>A0A2R5GSS3</accession>
<comment type="caution">
    <text evidence="2">The sequence shown here is derived from an EMBL/GenBank/DDBJ whole genome shotgun (WGS) entry which is preliminary data.</text>
</comment>
<name>A0A2R5GSS3_9STRA</name>
<feature type="region of interest" description="Disordered" evidence="1">
    <location>
        <begin position="104"/>
        <end position="179"/>
    </location>
</feature>
<evidence type="ECO:0000256" key="1">
    <source>
        <dbReference type="SAM" id="MobiDB-lite"/>
    </source>
</evidence>
<dbReference type="EMBL" id="BEYU01000154">
    <property type="protein sequence ID" value="GBG33359.1"/>
    <property type="molecule type" value="Genomic_DNA"/>
</dbReference>